<dbReference type="KEGG" id="blen:NCTC4824_03735"/>
<reference evidence="1 2" key="1">
    <citation type="submission" date="2018-06" db="EMBL/GenBank/DDBJ databases">
        <authorList>
            <consortium name="Pathogen Informatics"/>
            <person name="Doyle S."/>
        </authorList>
    </citation>
    <scope>NUCLEOTIDE SEQUENCE [LARGE SCALE GENOMIC DNA]</scope>
    <source>
        <strain evidence="1 2">NCTC4824</strain>
    </source>
</reference>
<evidence type="ECO:0000313" key="1">
    <source>
        <dbReference type="EMBL" id="SQI62686.1"/>
    </source>
</evidence>
<dbReference type="Proteomes" id="UP000249134">
    <property type="component" value="Chromosome 1"/>
</dbReference>
<protein>
    <submittedName>
        <fullName evidence="1">RNA polymerase sigma-B factor (Sigma-37) (General stress protein84) (GSP84)</fullName>
    </submittedName>
</protein>
<proteinExistence type="predicted"/>
<dbReference type="AlphaFoldDB" id="A0A2X4WF23"/>
<gene>
    <name evidence="1" type="primary">sigO</name>
    <name evidence="1" type="ORF">NCTC4824_03735</name>
</gene>
<dbReference type="RefSeq" id="WP_066144453.1">
    <property type="nucleotide sequence ID" value="NZ_CBCSGM010000003.1"/>
</dbReference>
<organism evidence="1 2">
    <name type="scientific">Lederbergia lenta</name>
    <name type="common">Bacillus lentus</name>
    <dbReference type="NCBI Taxonomy" id="1467"/>
    <lineage>
        <taxon>Bacteria</taxon>
        <taxon>Bacillati</taxon>
        <taxon>Bacillota</taxon>
        <taxon>Bacilli</taxon>
        <taxon>Bacillales</taxon>
        <taxon>Bacillaceae</taxon>
        <taxon>Lederbergia</taxon>
    </lineage>
</organism>
<accession>A0A2X4WF23</accession>
<dbReference type="STRING" id="1348624.GCA_001591545_03197"/>
<sequence length="146" mass="17011">MIIDKNDCKVAEFFDKNSENLENPIIKSFMSDKRHFELVKEAVLMPTNSNKERVDNAFKKHYTKIKKTKYVSSLIYFFSIDFDKKNRKLNKQQQLILDKSISNDNNTTTPKELIQDESAVISGVFSTRLIDHIENEKLYSGLINLS</sequence>
<dbReference type="EMBL" id="LS483476">
    <property type="protein sequence ID" value="SQI62686.1"/>
    <property type="molecule type" value="Genomic_DNA"/>
</dbReference>
<evidence type="ECO:0000313" key="2">
    <source>
        <dbReference type="Proteomes" id="UP000249134"/>
    </source>
</evidence>
<name>A0A2X4WF23_LEDLE</name>
<keyword evidence="2" id="KW-1185">Reference proteome</keyword>